<organism evidence="1 2">
    <name type="scientific">Maritalea porphyrae</name>
    <dbReference type="NCBI Taxonomy" id="880732"/>
    <lineage>
        <taxon>Bacteria</taxon>
        <taxon>Pseudomonadati</taxon>
        <taxon>Pseudomonadota</taxon>
        <taxon>Alphaproteobacteria</taxon>
        <taxon>Hyphomicrobiales</taxon>
        <taxon>Devosiaceae</taxon>
        <taxon>Maritalea</taxon>
    </lineage>
</organism>
<dbReference type="RefSeq" id="WP_284365799.1">
    <property type="nucleotide sequence ID" value="NZ_BSNI01000002.1"/>
</dbReference>
<sequence>MIAVNPNQNELTATEQDIVDQIWQREEQLAVPSATSGDVANMVASDFVSFDAQGNTVAKHEYVDQLNNTDSERTGITRLWAHFGSENSCCLAYMREAERTQPDICMALWIERDGAWQKTFHHQNAKFG</sequence>
<evidence type="ECO:0000313" key="1">
    <source>
        <dbReference type="EMBL" id="GLQ18750.1"/>
    </source>
</evidence>
<evidence type="ECO:0008006" key="3">
    <source>
        <dbReference type="Google" id="ProtNLM"/>
    </source>
</evidence>
<evidence type="ECO:0000313" key="2">
    <source>
        <dbReference type="Proteomes" id="UP001161405"/>
    </source>
</evidence>
<dbReference type="EMBL" id="BSNI01000002">
    <property type="protein sequence ID" value="GLQ18750.1"/>
    <property type="molecule type" value="Genomic_DNA"/>
</dbReference>
<accession>A0ABQ5UTY8</accession>
<reference evidence="1" key="2">
    <citation type="submission" date="2023-01" db="EMBL/GenBank/DDBJ databases">
        <title>Draft genome sequence of Maritalea porphyrae strain NBRC 107169.</title>
        <authorList>
            <person name="Sun Q."/>
            <person name="Mori K."/>
        </authorList>
    </citation>
    <scope>NUCLEOTIDE SEQUENCE</scope>
    <source>
        <strain evidence="1">NBRC 107169</strain>
    </source>
</reference>
<reference evidence="1" key="1">
    <citation type="journal article" date="2014" name="Int. J. Syst. Evol. Microbiol.">
        <title>Complete genome of a new Firmicutes species belonging to the dominant human colonic microbiota ('Ruminococcus bicirculans') reveals two chromosomes and a selective capacity to utilize plant glucans.</title>
        <authorList>
            <consortium name="NISC Comparative Sequencing Program"/>
            <person name="Wegmann U."/>
            <person name="Louis P."/>
            <person name="Goesmann A."/>
            <person name="Henrissat B."/>
            <person name="Duncan S.H."/>
            <person name="Flint H.J."/>
        </authorList>
    </citation>
    <scope>NUCLEOTIDE SEQUENCE</scope>
    <source>
        <strain evidence="1">NBRC 107169</strain>
    </source>
</reference>
<keyword evidence="2" id="KW-1185">Reference proteome</keyword>
<proteinExistence type="predicted"/>
<name>A0ABQ5UTY8_9HYPH</name>
<gene>
    <name evidence="1" type="ORF">GCM10007879_29990</name>
</gene>
<dbReference type="Proteomes" id="UP001161405">
    <property type="component" value="Unassembled WGS sequence"/>
</dbReference>
<comment type="caution">
    <text evidence="1">The sequence shown here is derived from an EMBL/GenBank/DDBJ whole genome shotgun (WGS) entry which is preliminary data.</text>
</comment>
<protein>
    <recommendedName>
        <fullName evidence="3">DUF4440 domain-containing protein</fullName>
    </recommendedName>
</protein>